<keyword evidence="1" id="KW-0732">Signal</keyword>
<dbReference type="InterPro" id="IPR014582">
    <property type="entry name" value="UCP033535_lipo"/>
</dbReference>
<feature type="chain" id="PRO_5043577911" evidence="1">
    <location>
        <begin position="21"/>
        <end position="202"/>
    </location>
</feature>
<proteinExistence type="predicted"/>
<gene>
    <name evidence="2" type="ORF">RBJ67_16000</name>
</gene>
<name>A0AAW8HD33_9ENTR</name>
<dbReference type="Pfam" id="PF10054">
    <property type="entry name" value="DUF2291"/>
    <property type="match status" value="1"/>
</dbReference>
<feature type="signal peptide" evidence="1">
    <location>
        <begin position="1"/>
        <end position="20"/>
    </location>
</feature>
<keyword evidence="3" id="KW-1185">Reference proteome</keyword>
<evidence type="ECO:0000313" key="3">
    <source>
        <dbReference type="Proteomes" id="UP001225042"/>
    </source>
</evidence>
<dbReference type="RefSeq" id="WP_306683391.1">
    <property type="nucleotide sequence ID" value="NZ_JAVDKR010000005.1"/>
</dbReference>
<organism evidence="2 3">
    <name type="scientific">Enterobacter soli</name>
    <dbReference type="NCBI Taxonomy" id="885040"/>
    <lineage>
        <taxon>Bacteria</taxon>
        <taxon>Pseudomonadati</taxon>
        <taxon>Pseudomonadota</taxon>
        <taxon>Gammaproteobacteria</taxon>
        <taxon>Enterobacterales</taxon>
        <taxon>Enterobacteriaceae</taxon>
        <taxon>Enterobacter</taxon>
    </lineage>
</organism>
<dbReference type="PROSITE" id="PS51257">
    <property type="entry name" value="PROKAR_LIPOPROTEIN"/>
    <property type="match status" value="1"/>
</dbReference>
<protein>
    <submittedName>
        <fullName evidence="2">DUF2291 family protein</fullName>
    </submittedName>
</protein>
<dbReference type="InterPro" id="IPR036215">
    <property type="entry name" value="TM0957-like_sf"/>
</dbReference>
<accession>A0AAW8HD33</accession>
<reference evidence="2 3" key="1">
    <citation type="submission" date="2023-08" db="EMBL/GenBank/DDBJ databases">
        <authorList>
            <person name="Dale J."/>
        </authorList>
    </citation>
    <scope>NUCLEOTIDE SEQUENCE [LARGE SCALE GENOMIC DNA]</scope>
    <source>
        <strain evidence="2 3">2023EL-00788</strain>
    </source>
</reference>
<dbReference type="PIRSF" id="PIRSF033535">
    <property type="entry name" value="UCP033535_plp"/>
    <property type="match status" value="1"/>
</dbReference>
<dbReference type="AlphaFoldDB" id="A0AAW8HD33"/>
<dbReference type="EMBL" id="JAVDKS010000006">
    <property type="protein sequence ID" value="MDQ2257636.1"/>
    <property type="molecule type" value="Genomic_DNA"/>
</dbReference>
<sequence>MSLKQWGAVLTGCAALLLTACTVVDLDADGKPIMPADPNAKASFDNQTPQQIAQQTWQSRVLDTASQHALDASALSTQLKTPSSTPQSVFVRLTGKIERVDNSNEREQKLVMMVNGQPFEIQSGPVMRGNAIRDAAGFRFEEFTNQVQFAQLSRAFNREAVTHLPKVDDSWNGKNASVTFATTITAGKADDAAALELKQEAQ</sequence>
<dbReference type="Proteomes" id="UP001225042">
    <property type="component" value="Unassembled WGS sequence"/>
</dbReference>
<dbReference type="SUPFAM" id="SSF141318">
    <property type="entry name" value="TM0957-like"/>
    <property type="match status" value="1"/>
</dbReference>
<evidence type="ECO:0000256" key="1">
    <source>
        <dbReference type="SAM" id="SignalP"/>
    </source>
</evidence>
<comment type="caution">
    <text evidence="2">The sequence shown here is derived from an EMBL/GenBank/DDBJ whole genome shotgun (WGS) entry which is preliminary data.</text>
</comment>
<evidence type="ECO:0000313" key="2">
    <source>
        <dbReference type="EMBL" id="MDQ2257636.1"/>
    </source>
</evidence>